<dbReference type="AlphaFoldDB" id="A0A834PEF9"/>
<name>A0A834PEF9_VESPE</name>
<comment type="caution">
    <text evidence="1">The sequence shown here is derived from an EMBL/GenBank/DDBJ whole genome shotgun (WGS) entry which is preliminary data.</text>
</comment>
<dbReference type="Proteomes" id="UP000600918">
    <property type="component" value="Unassembled WGS sequence"/>
</dbReference>
<evidence type="ECO:0000313" key="1">
    <source>
        <dbReference type="EMBL" id="KAF7438313.1"/>
    </source>
</evidence>
<dbReference type="EMBL" id="JACSDY010000001">
    <property type="protein sequence ID" value="KAF7438313.1"/>
    <property type="molecule type" value="Genomic_DNA"/>
</dbReference>
<sequence>MMEMVKEKPRRRSVSELLDWRSITGLKGGAANFENNDTDGIFFEDYDKSPETRRRKRSGTWPLYLREKTVSSTSPVWSSG</sequence>
<protein>
    <submittedName>
        <fullName evidence="1">Uncharacterized protein</fullName>
    </submittedName>
</protein>
<evidence type="ECO:0000313" key="2">
    <source>
        <dbReference type="Proteomes" id="UP000600918"/>
    </source>
</evidence>
<reference evidence="1" key="1">
    <citation type="journal article" date="2020" name="G3 (Bethesda)">
        <title>High-Quality Assemblies for Three Invasive Social Wasps from the &lt;i&gt;Vespula&lt;/i&gt; Genus.</title>
        <authorList>
            <person name="Harrop T.W.R."/>
            <person name="Guhlin J."/>
            <person name="McLaughlin G.M."/>
            <person name="Permina E."/>
            <person name="Stockwell P."/>
            <person name="Gilligan J."/>
            <person name="Le Lec M.F."/>
            <person name="Gruber M.A.M."/>
            <person name="Quinn O."/>
            <person name="Lovegrove M."/>
            <person name="Duncan E.J."/>
            <person name="Remnant E.J."/>
            <person name="Van Eeckhoven J."/>
            <person name="Graham B."/>
            <person name="Knapp R.A."/>
            <person name="Langford K.W."/>
            <person name="Kronenberg Z."/>
            <person name="Press M.O."/>
            <person name="Eacker S.M."/>
            <person name="Wilson-Rankin E.E."/>
            <person name="Purcell J."/>
            <person name="Lester P.J."/>
            <person name="Dearden P.K."/>
        </authorList>
    </citation>
    <scope>NUCLEOTIDE SEQUENCE</scope>
    <source>
        <strain evidence="1">Volc-1</strain>
    </source>
</reference>
<organism evidence="1 2">
    <name type="scientific">Vespula pensylvanica</name>
    <name type="common">Western yellow jacket</name>
    <name type="synonym">Wasp</name>
    <dbReference type="NCBI Taxonomy" id="30213"/>
    <lineage>
        <taxon>Eukaryota</taxon>
        <taxon>Metazoa</taxon>
        <taxon>Ecdysozoa</taxon>
        <taxon>Arthropoda</taxon>
        <taxon>Hexapoda</taxon>
        <taxon>Insecta</taxon>
        <taxon>Pterygota</taxon>
        <taxon>Neoptera</taxon>
        <taxon>Endopterygota</taxon>
        <taxon>Hymenoptera</taxon>
        <taxon>Apocrita</taxon>
        <taxon>Aculeata</taxon>
        <taxon>Vespoidea</taxon>
        <taxon>Vespidae</taxon>
        <taxon>Vespinae</taxon>
        <taxon>Vespula</taxon>
    </lineage>
</organism>
<accession>A0A834PEF9</accession>
<keyword evidence="2" id="KW-1185">Reference proteome</keyword>
<gene>
    <name evidence="1" type="ORF">H0235_000704</name>
</gene>
<proteinExistence type="predicted"/>